<gene>
    <name evidence="1" type="ORF">UFOVP686_22</name>
    <name evidence="2" type="ORF">UFOVP752_44</name>
</gene>
<evidence type="ECO:0000313" key="2">
    <source>
        <dbReference type="EMBL" id="CAB5225630.1"/>
    </source>
</evidence>
<name>A0A6J5NEC0_9CAUD</name>
<dbReference type="EMBL" id="LR798346">
    <property type="protein sequence ID" value="CAB5225630.1"/>
    <property type="molecule type" value="Genomic_DNA"/>
</dbReference>
<proteinExistence type="predicted"/>
<reference evidence="1" key="1">
    <citation type="submission" date="2020-04" db="EMBL/GenBank/DDBJ databases">
        <authorList>
            <person name="Chiriac C."/>
            <person name="Salcher M."/>
            <person name="Ghai R."/>
            <person name="Kavagutti S V."/>
        </authorList>
    </citation>
    <scope>NUCLEOTIDE SEQUENCE</scope>
</reference>
<dbReference type="EMBL" id="LR796654">
    <property type="protein sequence ID" value="CAB4157499.1"/>
    <property type="molecule type" value="Genomic_DNA"/>
</dbReference>
<accession>A0A6J5NEC0</accession>
<sequence>MPTYQTTNYLTLQSIIQSTCKMVGYPVPVDPAGSTDPAIQQMVEGLNMAGEDMLNLYGWQRLSKLYEIEIASEYPGQLERSFDLPTDFWQFIDQTQWNVDTRLPAIGPISPQAWQQLRIRMPKVVLTFLWQIRDGKLWIQAPPAIAQKLSFYYQSNGWVQDADDPTDFKNYANKNGDTILMDGYLMKLLTRVKWLEMKGFDSAIAMRDFQVNYENRKGNDVGAQVLNMAQTLAFPYLNVATNAPDTGYGGVGY</sequence>
<protein>
    <submittedName>
        <fullName evidence="1">Uncharacterized protein</fullName>
    </submittedName>
</protein>
<evidence type="ECO:0000313" key="1">
    <source>
        <dbReference type="EMBL" id="CAB4157499.1"/>
    </source>
</evidence>
<organism evidence="1">
    <name type="scientific">uncultured Caudovirales phage</name>
    <dbReference type="NCBI Taxonomy" id="2100421"/>
    <lineage>
        <taxon>Viruses</taxon>
        <taxon>Duplodnaviria</taxon>
        <taxon>Heunggongvirae</taxon>
        <taxon>Uroviricota</taxon>
        <taxon>Caudoviricetes</taxon>
        <taxon>Peduoviridae</taxon>
        <taxon>Maltschvirus</taxon>
        <taxon>Maltschvirus maltsch</taxon>
    </lineage>
</organism>